<dbReference type="InterPro" id="IPR013783">
    <property type="entry name" value="Ig-like_fold"/>
</dbReference>
<evidence type="ECO:0000256" key="6">
    <source>
        <dbReference type="PROSITE-ProRule" id="PRU01240"/>
    </source>
</evidence>
<feature type="active site" description="Charge relay system" evidence="5 6">
    <location>
        <position position="246"/>
    </location>
</feature>
<evidence type="ECO:0000259" key="8">
    <source>
        <dbReference type="Pfam" id="PF00082"/>
    </source>
</evidence>
<dbReference type="Proteomes" id="UP000282674">
    <property type="component" value="Unassembled WGS sequence"/>
</dbReference>
<dbReference type="PANTHER" id="PTHR43806">
    <property type="entry name" value="PEPTIDASE S8"/>
    <property type="match status" value="1"/>
</dbReference>
<name>A0A3M2M5U3_9ACTN</name>
<keyword evidence="4 6" id="KW-0720">Serine protease</keyword>
<evidence type="ECO:0000256" key="2">
    <source>
        <dbReference type="ARBA" id="ARBA00022670"/>
    </source>
</evidence>
<keyword evidence="10" id="KW-1185">Reference proteome</keyword>
<dbReference type="EMBL" id="RFFG01000019">
    <property type="protein sequence ID" value="RMI44370.1"/>
    <property type="molecule type" value="Genomic_DNA"/>
</dbReference>
<gene>
    <name evidence="9" type="ORF">EBO15_13345</name>
</gene>
<evidence type="ECO:0000313" key="9">
    <source>
        <dbReference type="EMBL" id="RMI44370.1"/>
    </source>
</evidence>
<comment type="similarity">
    <text evidence="1 6 7">Belongs to the peptidase S8 family.</text>
</comment>
<sequence length="1113" mass="115656">MFRSLLKHPSLPDHYPVIDDQRGARPMRRWARGAVALVLGAAIVPPGGGTPAFAGETAGPGGRDAVLTLVTGDRVHVVTGSDGERLVRVEAGEGRRNIAFYRKARAGELSVIPADVAPLVMAGRVDPALFNVTRLLKEGYGDSARKDVPLIVGGTPKTRAVAPAGARDVRPLAALNGTAITARKDQAASVWQSLTGGKRTLAPGIAHVWLDGKVHATLDKSVPRIGAPAAWKAGFTGKNVTVGILDTGIDATHPDLAGSVVAERDFTGSGNVRDGNGHGTHVASIITGDGVADTKYRGVAPDARLVVGKVLDENASGSFSNLIAGMDWISQQHVRVVNMSVGGYVPSDGTDPLSAAADELTAGTGTLFVVGAGNDGADHAVLAPGIAASALTVGAADADDAVADFSSRGPRIGDGAIKPDVIAPGVGITAARAAGTSLGEPVDDHYTKLSGTSMAAPHAAGAAALLVQEHPGWTAAQIKAALMGTAKPKDGVSAFAQGTGRIDVGRASAAKVFADQGSLSFDLTGAASTQRVRFRNEGDAPVRLDLALKVTGPDGADAPSGMFGVSPAVLDVPAGGSAEATVSVDPAKGALGRYSGGLTATRGSEEAVHLAVGGVRQAPAHEIRLTGIDRNGNPAGTSMETLPWMSLTNLATSELVDNYYSGNGVVARVPAGRYSVQAVVPTGQEDYALFVYPEVVVGDRDVAITADARQARRVAVRVDSKTAVRAGTDEIGVTETVAGFQQSFGVGVEGTSGLSAMPTKEVAGRQYGFYQVANLVEPNGPRAYHLQRLVDHRIPGDLEYQVADAQLAAVESTYHSDRPLTGLRTTFAKVPGVIFGAGYSTYSVPMPGRRVELYTASPGLRWGRYLEATANDGGPFEVGTRPSTDRPGRTTYHWNIAALGSVGGGIRKFKNSPMAFSAYPFVSSDGRDAQSSPLTAKTEVWRNGELLGAQDSTAAWVTTPPGEGRYTVRSTADRNASWTSLGTHSETEWTFPYTPTMAAMEEPPMFAVRTEGAFNRNNRAPAGTPFNLALRITPGPLNAPTSPPRLTHATVEASYDDGKTWQPAKVTPTGDDRWKASLTHPSNAGGYVSLRINVSNDEGTSLKQTVIRAYGLS</sequence>
<dbReference type="InterPro" id="IPR015500">
    <property type="entry name" value="Peptidase_S8_subtilisin-rel"/>
</dbReference>
<evidence type="ECO:0000313" key="10">
    <source>
        <dbReference type="Proteomes" id="UP000282674"/>
    </source>
</evidence>
<proteinExistence type="inferred from homology"/>
<dbReference type="PANTHER" id="PTHR43806:SF65">
    <property type="entry name" value="SERINE PROTEASE APRX"/>
    <property type="match status" value="1"/>
</dbReference>
<dbReference type="GO" id="GO:0006508">
    <property type="term" value="P:proteolysis"/>
    <property type="evidence" value="ECO:0007669"/>
    <property type="project" value="UniProtKB-KW"/>
</dbReference>
<keyword evidence="2 6" id="KW-0645">Protease</keyword>
<dbReference type="PRINTS" id="PR00723">
    <property type="entry name" value="SUBTILISIN"/>
</dbReference>
<dbReference type="InterPro" id="IPR000209">
    <property type="entry name" value="Peptidase_S8/S53_dom"/>
</dbReference>
<organism evidence="9 10">
    <name type="scientific">Actinomadura harenae</name>
    <dbReference type="NCBI Taxonomy" id="2483351"/>
    <lineage>
        <taxon>Bacteria</taxon>
        <taxon>Bacillati</taxon>
        <taxon>Actinomycetota</taxon>
        <taxon>Actinomycetes</taxon>
        <taxon>Streptosporangiales</taxon>
        <taxon>Thermomonosporaceae</taxon>
        <taxon>Actinomadura</taxon>
    </lineage>
</organism>
<dbReference type="PROSITE" id="PS00138">
    <property type="entry name" value="SUBTILASE_SER"/>
    <property type="match status" value="1"/>
</dbReference>
<dbReference type="Gene3D" id="2.60.40.10">
    <property type="entry name" value="Immunoglobulins"/>
    <property type="match status" value="1"/>
</dbReference>
<evidence type="ECO:0000256" key="7">
    <source>
        <dbReference type="RuleBase" id="RU003355"/>
    </source>
</evidence>
<dbReference type="InterPro" id="IPR022398">
    <property type="entry name" value="Peptidase_S8_His-AS"/>
</dbReference>
<reference evidence="9 10" key="1">
    <citation type="submission" date="2018-10" db="EMBL/GenBank/DDBJ databases">
        <title>Isolation from soil.</title>
        <authorList>
            <person name="Hu J."/>
        </authorList>
    </citation>
    <scope>NUCLEOTIDE SEQUENCE [LARGE SCALE GENOMIC DNA]</scope>
    <source>
        <strain evidence="9 10">NEAU-Ht49</strain>
    </source>
</reference>
<dbReference type="Pfam" id="PF00082">
    <property type="entry name" value="Peptidase_S8"/>
    <property type="match status" value="1"/>
</dbReference>
<feature type="domain" description="Peptidase S8/S53" evidence="8">
    <location>
        <begin position="237"/>
        <end position="500"/>
    </location>
</feature>
<dbReference type="InterPro" id="IPR023828">
    <property type="entry name" value="Peptidase_S8_Ser-AS"/>
</dbReference>
<dbReference type="InterPro" id="IPR050131">
    <property type="entry name" value="Peptidase_S8_subtilisin-like"/>
</dbReference>
<dbReference type="GO" id="GO:0005975">
    <property type="term" value="P:carbohydrate metabolic process"/>
    <property type="evidence" value="ECO:0007669"/>
    <property type="project" value="UniProtKB-ARBA"/>
</dbReference>
<dbReference type="PROSITE" id="PS00136">
    <property type="entry name" value="SUBTILASE_ASP"/>
    <property type="match status" value="1"/>
</dbReference>
<dbReference type="InterPro" id="IPR036852">
    <property type="entry name" value="Peptidase_S8/S53_dom_sf"/>
</dbReference>
<accession>A0A3M2M5U3</accession>
<feature type="active site" description="Charge relay system" evidence="5 6">
    <location>
        <position position="278"/>
    </location>
</feature>
<keyword evidence="3 6" id="KW-0378">Hydrolase</keyword>
<dbReference type="Gene3D" id="3.40.50.200">
    <property type="entry name" value="Peptidase S8/S53 domain"/>
    <property type="match status" value="1"/>
</dbReference>
<evidence type="ECO:0000256" key="3">
    <source>
        <dbReference type="ARBA" id="ARBA00022801"/>
    </source>
</evidence>
<feature type="active site" description="Charge relay system" evidence="5 6">
    <location>
        <position position="453"/>
    </location>
</feature>
<dbReference type="AlphaFoldDB" id="A0A3M2M5U3"/>
<protein>
    <recommendedName>
        <fullName evidence="8">Peptidase S8/S53 domain-containing protein</fullName>
    </recommendedName>
</protein>
<dbReference type="SUPFAM" id="SSF52743">
    <property type="entry name" value="Subtilisin-like"/>
    <property type="match status" value="1"/>
</dbReference>
<dbReference type="PROSITE" id="PS00137">
    <property type="entry name" value="SUBTILASE_HIS"/>
    <property type="match status" value="1"/>
</dbReference>
<evidence type="ECO:0000256" key="1">
    <source>
        <dbReference type="ARBA" id="ARBA00011073"/>
    </source>
</evidence>
<evidence type="ECO:0000256" key="5">
    <source>
        <dbReference type="PIRSR" id="PIRSR615500-1"/>
    </source>
</evidence>
<dbReference type="PROSITE" id="PS51892">
    <property type="entry name" value="SUBTILASE"/>
    <property type="match status" value="1"/>
</dbReference>
<dbReference type="GO" id="GO:0004252">
    <property type="term" value="F:serine-type endopeptidase activity"/>
    <property type="evidence" value="ECO:0007669"/>
    <property type="project" value="UniProtKB-UniRule"/>
</dbReference>
<evidence type="ECO:0000256" key="4">
    <source>
        <dbReference type="ARBA" id="ARBA00022825"/>
    </source>
</evidence>
<comment type="caution">
    <text evidence="9">The sequence shown here is derived from an EMBL/GenBank/DDBJ whole genome shotgun (WGS) entry which is preliminary data.</text>
</comment>
<dbReference type="InterPro" id="IPR023827">
    <property type="entry name" value="Peptidase_S8_Asp-AS"/>
</dbReference>